<dbReference type="Pfam" id="PF13490">
    <property type="entry name" value="zf-HC2"/>
    <property type="match status" value="1"/>
</dbReference>
<gene>
    <name evidence="5" type="ORF">ACFQ38_11765</name>
</gene>
<feature type="transmembrane region" description="Helical" evidence="3">
    <location>
        <begin position="90"/>
        <end position="109"/>
    </location>
</feature>
<accession>A0ABW3TY46</accession>
<evidence type="ECO:0000259" key="4">
    <source>
        <dbReference type="Pfam" id="PF13490"/>
    </source>
</evidence>
<comment type="similarity">
    <text evidence="1">Belongs to the zinc-associated anti-sigma factor (ZAS) superfamily. Anti-sigma-W factor family.</text>
</comment>
<dbReference type="InterPro" id="IPR041916">
    <property type="entry name" value="Anti_sigma_zinc_sf"/>
</dbReference>
<evidence type="ECO:0000313" key="6">
    <source>
        <dbReference type="Proteomes" id="UP001597231"/>
    </source>
</evidence>
<proteinExistence type="inferred from homology"/>
<keyword evidence="6" id="KW-1185">Reference proteome</keyword>
<reference evidence="6" key="1">
    <citation type="journal article" date="2019" name="Int. J. Syst. Evol. Microbiol.">
        <title>The Global Catalogue of Microorganisms (GCM) 10K type strain sequencing project: providing services to taxonomists for standard genome sequencing and annotation.</title>
        <authorList>
            <consortium name="The Broad Institute Genomics Platform"/>
            <consortium name="The Broad Institute Genome Sequencing Center for Infectious Disease"/>
            <person name="Wu L."/>
            <person name="Ma J."/>
        </authorList>
    </citation>
    <scope>NUCLEOTIDE SEQUENCE [LARGE SCALE GENOMIC DNA]</scope>
    <source>
        <strain evidence="6">CCUG 53915</strain>
    </source>
</reference>
<dbReference type="Proteomes" id="UP001597231">
    <property type="component" value="Unassembled WGS sequence"/>
</dbReference>
<feature type="domain" description="Putative zinc-finger" evidence="4">
    <location>
        <begin position="8"/>
        <end position="39"/>
    </location>
</feature>
<keyword evidence="3" id="KW-1133">Transmembrane helix</keyword>
<evidence type="ECO:0000256" key="2">
    <source>
        <dbReference type="ARBA" id="ARBA00024438"/>
    </source>
</evidence>
<dbReference type="EMBL" id="JBHTLT010000085">
    <property type="protein sequence ID" value="MFD1205766.1"/>
    <property type="molecule type" value="Genomic_DNA"/>
</dbReference>
<dbReference type="InterPro" id="IPR027383">
    <property type="entry name" value="Znf_put"/>
</dbReference>
<evidence type="ECO:0000256" key="3">
    <source>
        <dbReference type="SAM" id="Phobius"/>
    </source>
</evidence>
<sequence length="212" mass="23808">MNTCQEPVVHLMHAYLDGDISREEERVLKEHLEVCPHCRKTMDELKTSVLFLQSADPVNAPDHFVSGVMARLPKEKKQAGIQRFLRSHPLLSAAALFFILMSAMLFSSYNNNQQFSFTKQPNLVIEGETVIVPEGEVVKGDLIVKNGNLRIEGEVDGDVTVIRGSKYMASTAVVTGKSEEIDKAFDWLWYKIKTTVKEVFSSSKSDGKEQTE</sequence>
<comment type="caution">
    <text evidence="5">The sequence shown here is derived from an EMBL/GenBank/DDBJ whole genome shotgun (WGS) entry which is preliminary data.</text>
</comment>
<keyword evidence="3" id="KW-0812">Transmembrane</keyword>
<organism evidence="5 6">
    <name type="scientific">Sporosarcina contaminans</name>
    <dbReference type="NCBI Taxonomy" id="633403"/>
    <lineage>
        <taxon>Bacteria</taxon>
        <taxon>Bacillati</taxon>
        <taxon>Bacillota</taxon>
        <taxon>Bacilli</taxon>
        <taxon>Bacillales</taxon>
        <taxon>Caryophanaceae</taxon>
        <taxon>Sporosarcina</taxon>
    </lineage>
</organism>
<evidence type="ECO:0000256" key="1">
    <source>
        <dbReference type="ARBA" id="ARBA00024353"/>
    </source>
</evidence>
<dbReference type="RefSeq" id="WP_336824738.1">
    <property type="nucleotide sequence ID" value="NZ_JBHTLT010000085.1"/>
</dbReference>
<name>A0ABW3TY46_9BACL</name>
<protein>
    <recommendedName>
        <fullName evidence="2">Anti-sigma-W factor RsiW</fullName>
    </recommendedName>
</protein>
<keyword evidence="3" id="KW-0472">Membrane</keyword>
<dbReference type="Gene3D" id="1.10.10.1320">
    <property type="entry name" value="Anti-sigma factor, zinc-finger domain"/>
    <property type="match status" value="1"/>
</dbReference>
<evidence type="ECO:0000313" key="5">
    <source>
        <dbReference type="EMBL" id="MFD1205766.1"/>
    </source>
</evidence>